<sequence>MTVAQETPPRVVVVVGYPGAELLDMACLTTTFDYANRGATPPYQVVVASPAGRPITCQSGLTLGAQAAVERLRGPIDTMIISGGEGHLAAADNPRLVAHVRRLARETRRVASVCTGSSVLAAAGLLDGRRVTTHWLFADQLATLHPAVRVDPTPIWIRDGDVTTAAGVTSALDLALAFVEEDNGPELARHIARALVTYLQRPGNQAQMSMFVAAPAPDDAVVRDLVAAIRDAPGADHGLAVLADRAAVSERHLTRLFVAHTGQTPARYVRGVRTEAAAQLLVSSRLPLDRIAVRCGFTSAEALRQAFVDRYGVTPSRYRAAYSTTSLGRGAPAGGGAAVAGSAVHASADRGEHQETDPQRYVQQDAELRQ</sequence>
<keyword evidence="1" id="KW-0805">Transcription regulation</keyword>
<dbReference type="Pfam" id="PF12833">
    <property type="entry name" value="HTH_18"/>
    <property type="match status" value="1"/>
</dbReference>
<evidence type="ECO:0000256" key="2">
    <source>
        <dbReference type="ARBA" id="ARBA00023163"/>
    </source>
</evidence>
<dbReference type="InterPro" id="IPR009057">
    <property type="entry name" value="Homeodomain-like_sf"/>
</dbReference>
<dbReference type="InterPro" id="IPR002818">
    <property type="entry name" value="DJ-1/PfpI"/>
</dbReference>
<dbReference type="PANTHER" id="PTHR43130">
    <property type="entry name" value="ARAC-FAMILY TRANSCRIPTIONAL REGULATOR"/>
    <property type="match status" value="1"/>
</dbReference>
<dbReference type="SMART" id="SM00342">
    <property type="entry name" value="HTH_ARAC"/>
    <property type="match status" value="1"/>
</dbReference>
<evidence type="ECO:0000256" key="3">
    <source>
        <dbReference type="SAM" id="MobiDB-lite"/>
    </source>
</evidence>
<dbReference type="RefSeq" id="WP_212820006.1">
    <property type="nucleotide sequence ID" value="NZ_AP023359.1"/>
</dbReference>
<dbReference type="AlphaFoldDB" id="A0A810N9B7"/>
<evidence type="ECO:0000259" key="4">
    <source>
        <dbReference type="PROSITE" id="PS01124"/>
    </source>
</evidence>
<organism evidence="5 6">
    <name type="scientific">Polymorphospora rubra</name>
    <dbReference type="NCBI Taxonomy" id="338584"/>
    <lineage>
        <taxon>Bacteria</taxon>
        <taxon>Bacillati</taxon>
        <taxon>Actinomycetota</taxon>
        <taxon>Actinomycetes</taxon>
        <taxon>Micromonosporales</taxon>
        <taxon>Micromonosporaceae</taxon>
        <taxon>Polymorphospora</taxon>
    </lineage>
</organism>
<dbReference type="PANTHER" id="PTHR43130:SF3">
    <property type="entry name" value="HTH-TYPE TRANSCRIPTIONAL REGULATOR RV1931C"/>
    <property type="match status" value="1"/>
</dbReference>
<reference evidence="5" key="1">
    <citation type="submission" date="2020-08" db="EMBL/GenBank/DDBJ databases">
        <title>Whole genome shotgun sequence of Polymorphospora rubra NBRC 101157.</title>
        <authorList>
            <person name="Komaki H."/>
            <person name="Tamura T."/>
        </authorList>
    </citation>
    <scope>NUCLEOTIDE SEQUENCE</scope>
    <source>
        <strain evidence="5">NBRC 101157</strain>
    </source>
</reference>
<accession>A0A810N9B7</accession>
<proteinExistence type="predicted"/>
<evidence type="ECO:0000313" key="5">
    <source>
        <dbReference type="EMBL" id="BCJ70232.1"/>
    </source>
</evidence>
<evidence type="ECO:0000313" key="6">
    <source>
        <dbReference type="Proteomes" id="UP000680866"/>
    </source>
</evidence>
<dbReference type="EMBL" id="AP023359">
    <property type="protein sequence ID" value="BCJ70232.1"/>
    <property type="molecule type" value="Genomic_DNA"/>
</dbReference>
<gene>
    <name evidence="5" type="ORF">Prubr_72530</name>
</gene>
<protein>
    <submittedName>
        <fullName evidence="5">AraC family transcriptional regulator</fullName>
    </submittedName>
</protein>
<dbReference type="InterPro" id="IPR018060">
    <property type="entry name" value="HTH_AraC"/>
</dbReference>
<dbReference type="CDD" id="cd03137">
    <property type="entry name" value="GATase1_AraC_1"/>
    <property type="match status" value="1"/>
</dbReference>
<dbReference type="GO" id="GO:0043565">
    <property type="term" value="F:sequence-specific DNA binding"/>
    <property type="evidence" value="ECO:0007669"/>
    <property type="project" value="InterPro"/>
</dbReference>
<keyword evidence="6" id="KW-1185">Reference proteome</keyword>
<dbReference type="Proteomes" id="UP000680866">
    <property type="component" value="Chromosome"/>
</dbReference>
<dbReference type="GO" id="GO:0003700">
    <property type="term" value="F:DNA-binding transcription factor activity"/>
    <property type="evidence" value="ECO:0007669"/>
    <property type="project" value="InterPro"/>
</dbReference>
<dbReference type="SUPFAM" id="SSF46689">
    <property type="entry name" value="Homeodomain-like"/>
    <property type="match status" value="2"/>
</dbReference>
<dbReference type="Pfam" id="PF01965">
    <property type="entry name" value="DJ-1_PfpI"/>
    <property type="match status" value="1"/>
</dbReference>
<dbReference type="SUPFAM" id="SSF52317">
    <property type="entry name" value="Class I glutamine amidotransferase-like"/>
    <property type="match status" value="1"/>
</dbReference>
<name>A0A810N9B7_9ACTN</name>
<dbReference type="Gene3D" id="3.40.50.880">
    <property type="match status" value="1"/>
</dbReference>
<dbReference type="PROSITE" id="PS01124">
    <property type="entry name" value="HTH_ARAC_FAMILY_2"/>
    <property type="match status" value="1"/>
</dbReference>
<keyword evidence="2" id="KW-0804">Transcription</keyword>
<dbReference type="InterPro" id="IPR029062">
    <property type="entry name" value="Class_I_gatase-like"/>
</dbReference>
<feature type="compositionally biased region" description="Basic and acidic residues" evidence="3">
    <location>
        <begin position="347"/>
        <end position="358"/>
    </location>
</feature>
<dbReference type="Gene3D" id="1.10.10.60">
    <property type="entry name" value="Homeodomain-like"/>
    <property type="match status" value="1"/>
</dbReference>
<evidence type="ECO:0000256" key="1">
    <source>
        <dbReference type="ARBA" id="ARBA00023015"/>
    </source>
</evidence>
<dbReference type="InterPro" id="IPR052158">
    <property type="entry name" value="INH-QAR"/>
</dbReference>
<feature type="domain" description="HTH araC/xylS-type" evidence="4">
    <location>
        <begin position="223"/>
        <end position="321"/>
    </location>
</feature>
<dbReference type="KEGG" id="pry:Prubr_72530"/>
<feature type="region of interest" description="Disordered" evidence="3">
    <location>
        <begin position="331"/>
        <end position="370"/>
    </location>
</feature>